<evidence type="ECO:0000256" key="9">
    <source>
        <dbReference type="ARBA" id="ARBA00049985"/>
    </source>
</evidence>
<comment type="caution">
    <text evidence="11">The sequence shown here is derived from an EMBL/GenBank/DDBJ whole genome shotgun (WGS) entry which is preliminary data.</text>
</comment>
<dbReference type="NCBIfam" id="TIGR01188">
    <property type="entry name" value="drrA"/>
    <property type="match status" value="1"/>
</dbReference>
<keyword evidence="8" id="KW-0046">Antibiotic resistance</keyword>
<dbReference type="GO" id="GO:0016887">
    <property type="term" value="F:ATP hydrolysis activity"/>
    <property type="evidence" value="ECO:0007669"/>
    <property type="project" value="InterPro"/>
</dbReference>
<evidence type="ECO:0000256" key="4">
    <source>
        <dbReference type="ARBA" id="ARBA00022741"/>
    </source>
</evidence>
<dbReference type="GO" id="GO:0046677">
    <property type="term" value="P:response to antibiotic"/>
    <property type="evidence" value="ECO:0007669"/>
    <property type="project" value="UniProtKB-KW"/>
</dbReference>
<name>A0A8J3YCT6_9ACTN</name>
<feature type="domain" description="ABC transporter" evidence="10">
    <location>
        <begin position="5"/>
        <end position="235"/>
    </location>
</feature>
<dbReference type="InterPro" id="IPR025302">
    <property type="entry name" value="DrrA1/2-like_C"/>
</dbReference>
<dbReference type="InterPro" id="IPR027417">
    <property type="entry name" value="P-loop_NTPase"/>
</dbReference>
<comment type="subcellular location">
    <subcellularLocation>
        <location evidence="1">Cell membrane</location>
        <topology evidence="1">Peripheral membrane protein</topology>
        <orientation evidence="1">Cytoplasmic side</orientation>
    </subcellularLocation>
</comment>
<dbReference type="InterPro" id="IPR050763">
    <property type="entry name" value="ABC_transporter_ATP-binding"/>
</dbReference>
<dbReference type="GO" id="GO:0005524">
    <property type="term" value="F:ATP binding"/>
    <property type="evidence" value="ECO:0007669"/>
    <property type="project" value="UniProtKB-KW"/>
</dbReference>
<dbReference type="FunFam" id="3.40.50.300:FF:000589">
    <property type="entry name" value="ABC transporter, ATP-binding subunit"/>
    <property type="match status" value="1"/>
</dbReference>
<dbReference type="SMART" id="SM00382">
    <property type="entry name" value="AAA"/>
    <property type="match status" value="1"/>
</dbReference>
<dbReference type="GO" id="GO:0043215">
    <property type="term" value="P:daunorubicin transport"/>
    <property type="evidence" value="ECO:0007669"/>
    <property type="project" value="InterPro"/>
</dbReference>
<keyword evidence="2" id="KW-0813">Transport</keyword>
<evidence type="ECO:0000256" key="7">
    <source>
        <dbReference type="ARBA" id="ARBA00023136"/>
    </source>
</evidence>
<dbReference type="PROSITE" id="PS00211">
    <property type="entry name" value="ABC_TRANSPORTER_1"/>
    <property type="match status" value="1"/>
</dbReference>
<dbReference type="Proteomes" id="UP000652013">
    <property type="component" value="Unassembled WGS sequence"/>
</dbReference>
<dbReference type="GO" id="GO:0005886">
    <property type="term" value="C:plasma membrane"/>
    <property type="evidence" value="ECO:0007669"/>
    <property type="project" value="UniProtKB-SubCell"/>
</dbReference>
<keyword evidence="3" id="KW-1003">Cell membrane</keyword>
<protein>
    <submittedName>
        <fullName evidence="11">Daunorubicin resistance protein DrrA family ABC transporter ATP-binding protein</fullName>
    </submittedName>
</protein>
<evidence type="ECO:0000256" key="5">
    <source>
        <dbReference type="ARBA" id="ARBA00022840"/>
    </source>
</evidence>
<keyword evidence="4" id="KW-0547">Nucleotide-binding</keyword>
<evidence type="ECO:0000313" key="11">
    <source>
        <dbReference type="EMBL" id="GIJ05734.1"/>
    </source>
</evidence>
<dbReference type="Pfam" id="PF00005">
    <property type="entry name" value="ABC_tran"/>
    <property type="match status" value="1"/>
</dbReference>
<dbReference type="InterPro" id="IPR017871">
    <property type="entry name" value="ABC_transporter-like_CS"/>
</dbReference>
<dbReference type="EMBL" id="BOOY01000036">
    <property type="protein sequence ID" value="GIJ05734.1"/>
    <property type="molecule type" value="Genomic_DNA"/>
</dbReference>
<dbReference type="PROSITE" id="PS50893">
    <property type="entry name" value="ABC_TRANSPORTER_2"/>
    <property type="match status" value="1"/>
</dbReference>
<dbReference type="AlphaFoldDB" id="A0A8J3YCT6"/>
<reference evidence="11" key="1">
    <citation type="submission" date="2021-01" db="EMBL/GenBank/DDBJ databases">
        <title>Whole genome shotgun sequence of Spirilliplanes yamanashiensis NBRC 15828.</title>
        <authorList>
            <person name="Komaki H."/>
            <person name="Tamura T."/>
        </authorList>
    </citation>
    <scope>NUCLEOTIDE SEQUENCE</scope>
    <source>
        <strain evidence="11">NBRC 15828</strain>
    </source>
</reference>
<accession>A0A8J3YCT6</accession>
<evidence type="ECO:0000256" key="3">
    <source>
        <dbReference type="ARBA" id="ARBA00022475"/>
    </source>
</evidence>
<proteinExistence type="inferred from homology"/>
<dbReference type="GO" id="GO:1900753">
    <property type="term" value="P:doxorubicin transport"/>
    <property type="evidence" value="ECO:0007669"/>
    <property type="project" value="InterPro"/>
</dbReference>
<dbReference type="PANTHER" id="PTHR42711">
    <property type="entry name" value="ABC TRANSPORTER ATP-BINDING PROTEIN"/>
    <property type="match status" value="1"/>
</dbReference>
<keyword evidence="6" id="KW-1278">Translocase</keyword>
<evidence type="ECO:0000256" key="6">
    <source>
        <dbReference type="ARBA" id="ARBA00022967"/>
    </source>
</evidence>
<dbReference type="Pfam" id="PF13732">
    <property type="entry name" value="DrrA1-3_C"/>
    <property type="match status" value="1"/>
</dbReference>
<dbReference type="InterPro" id="IPR005894">
    <property type="entry name" value="DrrA"/>
</dbReference>
<evidence type="ECO:0000313" key="12">
    <source>
        <dbReference type="Proteomes" id="UP000652013"/>
    </source>
</evidence>
<keyword evidence="5 11" id="KW-0067">ATP-binding</keyword>
<dbReference type="PANTHER" id="PTHR42711:SF19">
    <property type="entry name" value="DOXORUBICIN RESISTANCE ATP-BINDING PROTEIN DRRA"/>
    <property type="match status" value="1"/>
</dbReference>
<dbReference type="InterPro" id="IPR003593">
    <property type="entry name" value="AAA+_ATPase"/>
</dbReference>
<evidence type="ECO:0000256" key="8">
    <source>
        <dbReference type="ARBA" id="ARBA00023251"/>
    </source>
</evidence>
<dbReference type="Gene3D" id="3.40.50.300">
    <property type="entry name" value="P-loop containing nucleotide triphosphate hydrolases"/>
    <property type="match status" value="1"/>
</dbReference>
<evidence type="ECO:0000256" key="2">
    <source>
        <dbReference type="ARBA" id="ARBA00022448"/>
    </source>
</evidence>
<evidence type="ECO:0000256" key="1">
    <source>
        <dbReference type="ARBA" id="ARBA00004413"/>
    </source>
</evidence>
<keyword evidence="12" id="KW-1185">Reference proteome</keyword>
<comment type="similarity">
    <text evidence="9">Belongs to the ABC transporter superfamily. Drug exporter-1 (DrugE1) (TC 3.A.1.105) family.</text>
</comment>
<sequence length="303" mass="32516">MVYDINSSRLSKRYGATEVLRGLDLTVRAGSVFALLGPNGAGKTTLVRILATLVEPDAGRATVAGHDVVRERRRVQEAISLTGQHTAVDELLTGTENLVMAARLRRFGRRDARRRAAELLDEFDLAAAGHRLARTYSGGMRRRLDLAMSLVRAPRVLFLDEPTTGLDPRSRQTTWDAVAALARAGVTVLLTTQYLEEADQLADRVALLDRGAIIADGTPDELKARLAGDRVELAVPEAAAALAVLGARAAHDAARGTVTVPTDGSAAAVRALLNTLDTHGVRVDRVAVHRPTLDDVFLTLTRG</sequence>
<dbReference type="SUPFAM" id="SSF52540">
    <property type="entry name" value="P-loop containing nucleoside triphosphate hydrolases"/>
    <property type="match status" value="1"/>
</dbReference>
<gene>
    <name evidence="11" type="ORF">Sya03_50860</name>
</gene>
<dbReference type="RefSeq" id="WP_203940931.1">
    <property type="nucleotide sequence ID" value="NZ_BAAAGJ010000003.1"/>
</dbReference>
<dbReference type="InterPro" id="IPR003439">
    <property type="entry name" value="ABC_transporter-like_ATP-bd"/>
</dbReference>
<organism evidence="11 12">
    <name type="scientific">Spirilliplanes yamanashiensis</name>
    <dbReference type="NCBI Taxonomy" id="42233"/>
    <lineage>
        <taxon>Bacteria</taxon>
        <taxon>Bacillati</taxon>
        <taxon>Actinomycetota</taxon>
        <taxon>Actinomycetes</taxon>
        <taxon>Micromonosporales</taxon>
        <taxon>Micromonosporaceae</taxon>
        <taxon>Spirilliplanes</taxon>
    </lineage>
</organism>
<keyword evidence="7" id="KW-0472">Membrane</keyword>
<evidence type="ECO:0000259" key="10">
    <source>
        <dbReference type="PROSITE" id="PS50893"/>
    </source>
</evidence>